<protein>
    <submittedName>
        <fullName evidence="4">Putative two-component system response regulator</fullName>
    </submittedName>
</protein>
<reference evidence="5" key="1">
    <citation type="submission" date="2016-10" db="EMBL/GenBank/DDBJ databases">
        <authorList>
            <person name="Varghese N."/>
            <person name="Submissions S."/>
        </authorList>
    </citation>
    <scope>NUCLEOTIDE SEQUENCE [LARGE SCALE GENOMIC DNA]</scope>
    <source>
        <strain evidence="5">DSM 16995</strain>
    </source>
</reference>
<dbReference type="Gene3D" id="3.40.50.2300">
    <property type="match status" value="1"/>
</dbReference>
<dbReference type="RefSeq" id="WP_092157355.1">
    <property type="nucleotide sequence ID" value="NZ_FNGA01000001.1"/>
</dbReference>
<dbReference type="SMART" id="SM00448">
    <property type="entry name" value="REC"/>
    <property type="match status" value="1"/>
</dbReference>
<dbReference type="PROSITE" id="PS50110">
    <property type="entry name" value="RESPONSE_REGULATORY"/>
    <property type="match status" value="1"/>
</dbReference>
<dbReference type="PROSITE" id="PS51832">
    <property type="entry name" value="HD_GYP"/>
    <property type="match status" value="1"/>
</dbReference>
<sequence>MNDKMSRQTVLVVDDASNNIAIFSNILSPKYRVKAAKNGSKALQIAFETIPDIILLDIMMPEMDGYEVCRKLKQDPRTRNIPIIFVTAMVNVEDEAHGFEIGAVDYITKPVSPPIVLARVKTHLQLYDQNRSLEEKVRRRTTELDNSRREIIRRLGRAAEYKDNETGMHVIRMSYYSHIIAKGIGMNEVETDLILNATPMHDIGKIGIPDIILLKAGKLDEHERKIIQKHCEFGAEIIGKHDNPLLQMAYSVALTHHEKWNGKGYPHGLKGEDIPLEGRIVAIADVFDALTSERTYKKAWPVEKAVALILEESGQHFDPALVTVFMDNLESILEVKDQHAEKE</sequence>
<dbReference type="STRING" id="246191.SAMN05660337_0196"/>
<dbReference type="InterPro" id="IPR037522">
    <property type="entry name" value="HD_GYP_dom"/>
</dbReference>
<feature type="modified residue" description="4-aspartylphosphate" evidence="1">
    <location>
        <position position="57"/>
    </location>
</feature>
<evidence type="ECO:0000313" key="4">
    <source>
        <dbReference type="EMBL" id="SDK35843.1"/>
    </source>
</evidence>
<dbReference type="InterPro" id="IPR001789">
    <property type="entry name" value="Sig_transdc_resp-reg_receiver"/>
</dbReference>
<name>A0A1G9B8N4_9BACT</name>
<feature type="domain" description="Response regulatory" evidence="2">
    <location>
        <begin position="9"/>
        <end position="124"/>
    </location>
</feature>
<dbReference type="AlphaFoldDB" id="A0A1G9B8N4"/>
<dbReference type="CDD" id="cd00077">
    <property type="entry name" value="HDc"/>
    <property type="match status" value="1"/>
</dbReference>
<dbReference type="InterPro" id="IPR003607">
    <property type="entry name" value="HD/PDEase_dom"/>
</dbReference>
<dbReference type="SUPFAM" id="SSF109604">
    <property type="entry name" value="HD-domain/PDEase-like"/>
    <property type="match status" value="1"/>
</dbReference>
<evidence type="ECO:0000256" key="1">
    <source>
        <dbReference type="PROSITE-ProRule" id="PRU00169"/>
    </source>
</evidence>
<dbReference type="Proteomes" id="UP000199053">
    <property type="component" value="Unassembled WGS sequence"/>
</dbReference>
<dbReference type="OrthoDB" id="9769359at2"/>
<keyword evidence="5" id="KW-1185">Reference proteome</keyword>
<evidence type="ECO:0000313" key="5">
    <source>
        <dbReference type="Proteomes" id="UP000199053"/>
    </source>
</evidence>
<keyword evidence="1" id="KW-0597">Phosphoprotein</keyword>
<dbReference type="InterPro" id="IPR052020">
    <property type="entry name" value="Cyclic_di-GMP/3'3'-cGAMP_PDE"/>
</dbReference>
<dbReference type="InterPro" id="IPR011006">
    <property type="entry name" value="CheY-like_superfamily"/>
</dbReference>
<dbReference type="SUPFAM" id="SSF52172">
    <property type="entry name" value="CheY-like"/>
    <property type="match status" value="1"/>
</dbReference>
<evidence type="ECO:0000259" key="2">
    <source>
        <dbReference type="PROSITE" id="PS50110"/>
    </source>
</evidence>
<dbReference type="Gene3D" id="1.10.3210.10">
    <property type="entry name" value="Hypothetical protein af1432"/>
    <property type="match status" value="1"/>
</dbReference>
<proteinExistence type="predicted"/>
<dbReference type="SMART" id="SM00471">
    <property type="entry name" value="HDc"/>
    <property type="match status" value="1"/>
</dbReference>
<feature type="domain" description="HD-GYP" evidence="3">
    <location>
        <begin position="144"/>
        <end position="341"/>
    </location>
</feature>
<dbReference type="GO" id="GO:0000160">
    <property type="term" value="P:phosphorelay signal transduction system"/>
    <property type="evidence" value="ECO:0007669"/>
    <property type="project" value="InterPro"/>
</dbReference>
<dbReference type="CDD" id="cd19920">
    <property type="entry name" value="REC_PA4781-like"/>
    <property type="match status" value="1"/>
</dbReference>
<dbReference type="Pfam" id="PF13487">
    <property type="entry name" value="HD_5"/>
    <property type="match status" value="1"/>
</dbReference>
<organism evidence="4 5">
    <name type="scientific">Maridesulfovibrio ferrireducens</name>
    <dbReference type="NCBI Taxonomy" id="246191"/>
    <lineage>
        <taxon>Bacteria</taxon>
        <taxon>Pseudomonadati</taxon>
        <taxon>Thermodesulfobacteriota</taxon>
        <taxon>Desulfovibrionia</taxon>
        <taxon>Desulfovibrionales</taxon>
        <taxon>Desulfovibrionaceae</taxon>
        <taxon>Maridesulfovibrio</taxon>
    </lineage>
</organism>
<accession>A0A1G9B8N4</accession>
<gene>
    <name evidence="4" type="ORF">SAMN05660337_0196</name>
</gene>
<dbReference type="Pfam" id="PF00072">
    <property type="entry name" value="Response_reg"/>
    <property type="match status" value="1"/>
</dbReference>
<dbReference type="EMBL" id="FNGA01000001">
    <property type="protein sequence ID" value="SDK35843.1"/>
    <property type="molecule type" value="Genomic_DNA"/>
</dbReference>
<evidence type="ECO:0000259" key="3">
    <source>
        <dbReference type="PROSITE" id="PS51832"/>
    </source>
</evidence>
<dbReference type="PANTHER" id="PTHR45228:SF5">
    <property type="entry name" value="CYCLIC DI-GMP PHOSPHODIESTERASE VC_1348-RELATED"/>
    <property type="match status" value="1"/>
</dbReference>
<dbReference type="PANTHER" id="PTHR45228">
    <property type="entry name" value="CYCLIC DI-GMP PHOSPHODIESTERASE TM_0186-RELATED"/>
    <property type="match status" value="1"/>
</dbReference>